<dbReference type="InterPro" id="IPR014440">
    <property type="entry name" value="HCCAis_GSTk"/>
</dbReference>
<keyword evidence="1" id="KW-0413">Isomerase</keyword>
<dbReference type="InterPro" id="IPR036249">
    <property type="entry name" value="Thioredoxin-like_sf"/>
</dbReference>
<evidence type="ECO:0000259" key="2">
    <source>
        <dbReference type="Pfam" id="PF01323"/>
    </source>
</evidence>
<keyword evidence="4" id="KW-1185">Reference proteome</keyword>
<dbReference type="EMBL" id="ARXU01000002">
    <property type="protein sequence ID" value="KGD62575.1"/>
    <property type="molecule type" value="Genomic_DNA"/>
</dbReference>
<feature type="domain" description="DSBA-like thioredoxin" evidence="2">
    <location>
        <begin position="5"/>
        <end position="193"/>
    </location>
</feature>
<dbReference type="EC" id="5.99.1.4" evidence="1"/>
<comment type="caution">
    <text evidence="3">The sequence shown here is derived from an EMBL/GenBank/DDBJ whole genome shotgun (WGS) entry which is preliminary data.</text>
</comment>
<dbReference type="InterPro" id="IPR044087">
    <property type="entry name" value="NahD-like"/>
</dbReference>
<comment type="catalytic activity">
    <reaction evidence="1">
        <text>2-hydroxychromene-2-carboxylate = (3E)-4-(2-hydroxyphenyl)-2-oxobut-3-enoate</text>
        <dbReference type="Rhea" id="RHEA:27401"/>
        <dbReference type="ChEBI" id="CHEBI:59350"/>
        <dbReference type="ChEBI" id="CHEBI:59353"/>
        <dbReference type="EC" id="5.99.1.4"/>
    </reaction>
</comment>
<accession>A0ABR4WGH1</accession>
<comment type="similarity">
    <text evidence="1">Belongs to the GST superfamily. NadH family.</text>
</comment>
<evidence type="ECO:0000313" key="3">
    <source>
        <dbReference type="EMBL" id="KGD62575.1"/>
    </source>
</evidence>
<gene>
    <name evidence="3" type="ORF">T9A_00866</name>
</gene>
<dbReference type="Gene3D" id="3.40.30.10">
    <property type="entry name" value="Glutaredoxin"/>
    <property type="match status" value="1"/>
</dbReference>
<dbReference type="CDD" id="cd03022">
    <property type="entry name" value="DsbA_HCCA_Iso"/>
    <property type="match status" value="1"/>
</dbReference>
<protein>
    <recommendedName>
        <fullName evidence="1">2-hydroxychromene-2-carboxylate isomerase</fullName>
        <ecNumber evidence="1">5.99.1.4</ecNumber>
    </recommendedName>
</protein>
<dbReference type="InterPro" id="IPR001853">
    <property type="entry name" value="DSBA-like_thioredoxin_dom"/>
</dbReference>
<dbReference type="PIRSF" id="PIRSF006386">
    <property type="entry name" value="HCCAis_GSTk"/>
    <property type="match status" value="1"/>
</dbReference>
<proteinExistence type="inferred from homology"/>
<evidence type="ECO:0000256" key="1">
    <source>
        <dbReference type="PIRNR" id="PIRNR006386"/>
    </source>
</evidence>
<reference evidence="3 4" key="1">
    <citation type="submission" date="2012-09" db="EMBL/GenBank/DDBJ databases">
        <title>Genome Sequence of alkane-degrading Bacterium Alcanivorax jadensis T9.</title>
        <authorList>
            <person name="Lai Q."/>
            <person name="Shao Z."/>
        </authorList>
    </citation>
    <scope>NUCLEOTIDE SEQUENCE [LARGE SCALE GENOMIC DNA]</scope>
    <source>
        <strain evidence="3 4">T9</strain>
    </source>
</reference>
<dbReference type="PANTHER" id="PTHR42943:SF2">
    <property type="entry name" value="GLUTATHIONE S-TRANSFERASE KAPPA 1"/>
    <property type="match status" value="1"/>
</dbReference>
<dbReference type="SUPFAM" id="SSF52833">
    <property type="entry name" value="Thioredoxin-like"/>
    <property type="match status" value="1"/>
</dbReference>
<sequence length="196" mass="21496">MTQKIEFLFDVGSPTAYLAWSQLPALCERTGAELVYVPVLLGGIFKATGNNPPGAVPAKGMYMMRDLARYSARYQVPLTMNPHFPVNTITPMRIATAAIGTPEQDAVITALYNAMWREPCKLSEVEEITRVLTDAGLDAQAWLEKAASDEVKEQLKANTEAAVKRGVFGAPTMFVGKEMFFGQDRLDFVEEAVKGS</sequence>
<organism evidence="3 4">
    <name type="scientific">Alcanivorax jadensis T9</name>
    <dbReference type="NCBI Taxonomy" id="1177181"/>
    <lineage>
        <taxon>Bacteria</taxon>
        <taxon>Pseudomonadati</taxon>
        <taxon>Pseudomonadota</taxon>
        <taxon>Gammaproteobacteria</taxon>
        <taxon>Oceanospirillales</taxon>
        <taxon>Alcanivoracaceae</taxon>
        <taxon>Alcanivorax</taxon>
    </lineage>
</organism>
<dbReference type="RefSeq" id="WP_035245384.1">
    <property type="nucleotide sequence ID" value="NZ_ARXU01000002.1"/>
</dbReference>
<dbReference type="PANTHER" id="PTHR42943">
    <property type="entry name" value="GLUTATHIONE S-TRANSFERASE KAPPA"/>
    <property type="match status" value="1"/>
</dbReference>
<evidence type="ECO:0000313" key="4">
    <source>
        <dbReference type="Proteomes" id="UP000029443"/>
    </source>
</evidence>
<dbReference type="Pfam" id="PF01323">
    <property type="entry name" value="DSBA"/>
    <property type="match status" value="1"/>
</dbReference>
<dbReference type="InterPro" id="IPR051924">
    <property type="entry name" value="GST_Kappa/NadH"/>
</dbReference>
<name>A0ABR4WGH1_9GAMM</name>
<dbReference type="Proteomes" id="UP000029443">
    <property type="component" value="Unassembled WGS sequence"/>
</dbReference>